<keyword evidence="2" id="KW-1185">Reference proteome</keyword>
<proteinExistence type="predicted"/>
<dbReference type="Proteomes" id="UP000325315">
    <property type="component" value="Unassembled WGS sequence"/>
</dbReference>
<dbReference type="AlphaFoldDB" id="A0A5B6U9L4"/>
<name>A0A5B6U9L4_9ROSI</name>
<comment type="caution">
    <text evidence="1">The sequence shown here is derived from an EMBL/GenBank/DDBJ whole genome shotgun (WGS) entry which is preliminary data.</text>
</comment>
<accession>A0A5B6U9L4</accession>
<dbReference type="EMBL" id="SMMG02000013">
    <property type="protein sequence ID" value="KAA3453264.1"/>
    <property type="molecule type" value="Genomic_DNA"/>
</dbReference>
<dbReference type="PANTHER" id="PTHR11439">
    <property type="entry name" value="GAG-POL-RELATED RETROTRANSPOSON"/>
    <property type="match status" value="1"/>
</dbReference>
<reference evidence="2" key="1">
    <citation type="journal article" date="2019" name="Plant Biotechnol. J.">
        <title>Genome sequencing of the Australian wild diploid species Gossypium australe highlights disease resistance and delayed gland morphogenesis.</title>
        <authorList>
            <person name="Cai Y."/>
            <person name="Cai X."/>
            <person name="Wang Q."/>
            <person name="Wang P."/>
            <person name="Zhang Y."/>
            <person name="Cai C."/>
            <person name="Xu Y."/>
            <person name="Wang K."/>
            <person name="Zhou Z."/>
            <person name="Wang C."/>
            <person name="Geng S."/>
            <person name="Li B."/>
            <person name="Dong Q."/>
            <person name="Hou Y."/>
            <person name="Wang H."/>
            <person name="Ai P."/>
            <person name="Liu Z."/>
            <person name="Yi F."/>
            <person name="Sun M."/>
            <person name="An G."/>
            <person name="Cheng J."/>
            <person name="Zhang Y."/>
            <person name="Shi Q."/>
            <person name="Xie Y."/>
            <person name="Shi X."/>
            <person name="Chang Y."/>
            <person name="Huang F."/>
            <person name="Chen Y."/>
            <person name="Hong S."/>
            <person name="Mi L."/>
            <person name="Sun Q."/>
            <person name="Zhang L."/>
            <person name="Zhou B."/>
            <person name="Peng R."/>
            <person name="Zhang X."/>
            <person name="Liu F."/>
        </authorList>
    </citation>
    <scope>NUCLEOTIDE SEQUENCE [LARGE SCALE GENOMIC DNA]</scope>
    <source>
        <strain evidence="2">cv. PA1801</strain>
    </source>
</reference>
<protein>
    <submittedName>
        <fullName evidence="1">Retrovirus-related pol polyprotein from transposon tnt 1-94</fullName>
    </submittedName>
</protein>
<dbReference type="PANTHER" id="PTHR11439:SF489">
    <property type="entry name" value="RNA-DIRECTED DNA POLYMERASE"/>
    <property type="match status" value="1"/>
</dbReference>
<gene>
    <name evidence="1" type="ORF">EPI10_009321</name>
</gene>
<sequence>MQGVNPVTTPLATNNNLCLDDSAHFDHPKECRTIIDSLQYLELTRLDITFTVKKLNQFSHRPTINHWTSFKRIAWYLCGTLDHGLFQNRSSLDLHEFPNVDWAGNKDDHTSSNVNIDAIQSLGALKSNVLLLDLQQKLSIELSIFSSSQLVIYCDNLRATYLSANLKLHSRMKHITVFW</sequence>
<evidence type="ECO:0000313" key="2">
    <source>
        <dbReference type="Proteomes" id="UP000325315"/>
    </source>
</evidence>
<evidence type="ECO:0000313" key="1">
    <source>
        <dbReference type="EMBL" id="KAA3453264.1"/>
    </source>
</evidence>
<organism evidence="1 2">
    <name type="scientific">Gossypium australe</name>
    <dbReference type="NCBI Taxonomy" id="47621"/>
    <lineage>
        <taxon>Eukaryota</taxon>
        <taxon>Viridiplantae</taxon>
        <taxon>Streptophyta</taxon>
        <taxon>Embryophyta</taxon>
        <taxon>Tracheophyta</taxon>
        <taxon>Spermatophyta</taxon>
        <taxon>Magnoliopsida</taxon>
        <taxon>eudicotyledons</taxon>
        <taxon>Gunneridae</taxon>
        <taxon>Pentapetalae</taxon>
        <taxon>rosids</taxon>
        <taxon>malvids</taxon>
        <taxon>Malvales</taxon>
        <taxon>Malvaceae</taxon>
        <taxon>Malvoideae</taxon>
        <taxon>Gossypium</taxon>
    </lineage>
</organism>
<dbReference type="OrthoDB" id="1163908at2759"/>